<evidence type="ECO:0000256" key="4">
    <source>
        <dbReference type="ARBA" id="ARBA00022452"/>
    </source>
</evidence>
<keyword evidence="8" id="KW-0626">Porin</keyword>
<dbReference type="InterPro" id="IPR050298">
    <property type="entry name" value="Gram-neg_bact_OMP"/>
</dbReference>
<keyword evidence="10" id="KW-0998">Cell outer membrane</keyword>
<keyword evidence="6 11" id="KW-0732">Signal</keyword>
<dbReference type="GO" id="GO:0015288">
    <property type="term" value="F:porin activity"/>
    <property type="evidence" value="ECO:0007669"/>
    <property type="project" value="UniProtKB-KW"/>
</dbReference>
<feature type="signal peptide" evidence="11">
    <location>
        <begin position="1"/>
        <end position="28"/>
    </location>
</feature>
<comment type="subcellular location">
    <subcellularLocation>
        <location evidence="1">Cell outer membrane</location>
        <topology evidence="1">Multi-pass membrane protein</topology>
    </subcellularLocation>
</comment>
<dbReference type="PANTHER" id="PTHR34501:SF9">
    <property type="entry name" value="MAJOR OUTER MEMBRANE PROTEIN P.IA"/>
    <property type="match status" value="1"/>
</dbReference>
<name>A0A2S9GUA8_9BURK</name>
<dbReference type="EMBL" id="PUGF01000025">
    <property type="protein sequence ID" value="PRC91317.1"/>
    <property type="molecule type" value="Genomic_DNA"/>
</dbReference>
<dbReference type="OrthoDB" id="5289162at2"/>
<evidence type="ECO:0000256" key="3">
    <source>
        <dbReference type="ARBA" id="ARBA00022448"/>
    </source>
</evidence>
<evidence type="ECO:0000256" key="11">
    <source>
        <dbReference type="SAM" id="SignalP"/>
    </source>
</evidence>
<dbReference type="Gene3D" id="2.40.160.10">
    <property type="entry name" value="Porin"/>
    <property type="match status" value="1"/>
</dbReference>
<feature type="domain" description="Porin" evidence="12">
    <location>
        <begin position="25"/>
        <end position="337"/>
    </location>
</feature>
<keyword evidence="7" id="KW-0406">Ion transport</keyword>
<gene>
    <name evidence="13" type="ORF">S2091_3988</name>
</gene>
<dbReference type="Pfam" id="PF13609">
    <property type="entry name" value="Porin_4"/>
    <property type="match status" value="1"/>
</dbReference>
<keyword evidence="5" id="KW-0812">Transmembrane</keyword>
<keyword evidence="3" id="KW-0813">Transport</keyword>
<comment type="caution">
    <text evidence="13">The sequence shown here is derived from an EMBL/GenBank/DDBJ whole genome shotgun (WGS) entry which is preliminary data.</text>
</comment>
<evidence type="ECO:0000256" key="2">
    <source>
        <dbReference type="ARBA" id="ARBA00011233"/>
    </source>
</evidence>
<reference evidence="13 14" key="1">
    <citation type="submission" date="2018-02" db="EMBL/GenBank/DDBJ databases">
        <title>Solimicrobium silvestre gen. nov., sp. nov., isolated from alpine forest soil.</title>
        <authorList>
            <person name="Margesin R."/>
            <person name="Albuquerque L."/>
            <person name="Zhang D.-C."/>
            <person name="Froufe H.J.C."/>
            <person name="Severino R."/>
            <person name="Roxo I."/>
            <person name="Egas C."/>
            <person name="Da Costa M.S."/>
        </authorList>
    </citation>
    <scope>NUCLEOTIDE SEQUENCE [LARGE SCALE GENOMIC DNA]</scope>
    <source>
        <strain evidence="13 14">S20-91</strain>
    </source>
</reference>
<comment type="subunit">
    <text evidence="2">Homotrimer.</text>
</comment>
<evidence type="ECO:0000259" key="12">
    <source>
        <dbReference type="Pfam" id="PF13609"/>
    </source>
</evidence>
<dbReference type="CDD" id="cd00342">
    <property type="entry name" value="gram_neg_porins"/>
    <property type="match status" value="1"/>
</dbReference>
<dbReference type="Proteomes" id="UP000237839">
    <property type="component" value="Unassembled WGS sequence"/>
</dbReference>
<evidence type="ECO:0000256" key="7">
    <source>
        <dbReference type="ARBA" id="ARBA00023065"/>
    </source>
</evidence>
<evidence type="ECO:0000256" key="8">
    <source>
        <dbReference type="ARBA" id="ARBA00023114"/>
    </source>
</evidence>
<keyword evidence="4" id="KW-1134">Transmembrane beta strand</keyword>
<evidence type="ECO:0000256" key="5">
    <source>
        <dbReference type="ARBA" id="ARBA00022692"/>
    </source>
</evidence>
<dbReference type="GO" id="GO:0046930">
    <property type="term" value="C:pore complex"/>
    <property type="evidence" value="ECO:0007669"/>
    <property type="project" value="UniProtKB-KW"/>
</dbReference>
<evidence type="ECO:0000256" key="1">
    <source>
        <dbReference type="ARBA" id="ARBA00004571"/>
    </source>
</evidence>
<accession>A0A2S9GUA8</accession>
<dbReference type="GO" id="GO:0006811">
    <property type="term" value="P:monoatomic ion transport"/>
    <property type="evidence" value="ECO:0007669"/>
    <property type="project" value="UniProtKB-KW"/>
</dbReference>
<evidence type="ECO:0000256" key="9">
    <source>
        <dbReference type="ARBA" id="ARBA00023136"/>
    </source>
</evidence>
<sequence>MNRCSSAFWRKPIFILINTVCFLIPAMAQTNVTVSGLVDAEVNSQTSASTGQHTTSINGLSPGPNGGMQSSYLQFAGNEDLGGGMKASFTLGTFFRPGMGSDGRFDGDPLFSRDANVSLSGDFGGVTLGRQISPLYLSTLLFNPFADSFSYSPIIQHTYYAFSAGNVISADSGYSNAISYSTPNFSGLSAKLLYSLSGESGVAGSFSGNLLYFNGPFAATVAYENSTVSGTSNNTYTLGGGYPAGTTQKIAQLGASYDFAPVKLFFQYQNTDTTQTGLASLTLDTFQLGTSIAMGQGNVLASYAKTGGAIDHKTFSVGYDYNLSKSTDIYMAYMNDQATAYAYTLSSVGIGIRKRF</sequence>
<proteinExistence type="predicted"/>
<dbReference type="SUPFAM" id="SSF56935">
    <property type="entry name" value="Porins"/>
    <property type="match status" value="1"/>
</dbReference>
<dbReference type="RefSeq" id="WP_105533725.1">
    <property type="nucleotide sequence ID" value="NZ_PUGF01000025.1"/>
</dbReference>
<dbReference type="InterPro" id="IPR033900">
    <property type="entry name" value="Gram_neg_porin_domain"/>
</dbReference>
<evidence type="ECO:0000256" key="10">
    <source>
        <dbReference type="ARBA" id="ARBA00023237"/>
    </source>
</evidence>
<dbReference type="PANTHER" id="PTHR34501">
    <property type="entry name" value="PROTEIN YDDL-RELATED"/>
    <property type="match status" value="1"/>
</dbReference>
<dbReference type="InterPro" id="IPR023614">
    <property type="entry name" value="Porin_dom_sf"/>
</dbReference>
<protein>
    <submittedName>
        <fullName evidence="13">Gram-negative porin</fullName>
    </submittedName>
</protein>
<feature type="chain" id="PRO_5015516365" evidence="11">
    <location>
        <begin position="29"/>
        <end position="356"/>
    </location>
</feature>
<keyword evidence="9" id="KW-0472">Membrane</keyword>
<keyword evidence="14" id="KW-1185">Reference proteome</keyword>
<dbReference type="AlphaFoldDB" id="A0A2S9GUA8"/>
<evidence type="ECO:0000256" key="6">
    <source>
        <dbReference type="ARBA" id="ARBA00022729"/>
    </source>
</evidence>
<dbReference type="GO" id="GO:0009279">
    <property type="term" value="C:cell outer membrane"/>
    <property type="evidence" value="ECO:0007669"/>
    <property type="project" value="UniProtKB-SubCell"/>
</dbReference>
<evidence type="ECO:0000313" key="13">
    <source>
        <dbReference type="EMBL" id="PRC91317.1"/>
    </source>
</evidence>
<evidence type="ECO:0000313" key="14">
    <source>
        <dbReference type="Proteomes" id="UP000237839"/>
    </source>
</evidence>
<organism evidence="13 14">
    <name type="scientific">Solimicrobium silvestre</name>
    <dbReference type="NCBI Taxonomy" id="2099400"/>
    <lineage>
        <taxon>Bacteria</taxon>
        <taxon>Pseudomonadati</taxon>
        <taxon>Pseudomonadota</taxon>
        <taxon>Betaproteobacteria</taxon>
        <taxon>Burkholderiales</taxon>
        <taxon>Oxalobacteraceae</taxon>
        <taxon>Solimicrobium</taxon>
    </lineage>
</organism>